<dbReference type="PANTHER" id="PTHR43792:SF8">
    <property type="entry name" value="[RIBOSOMAL PROTEIN US5]-ALANINE N-ACETYLTRANSFERASE"/>
    <property type="match status" value="1"/>
</dbReference>
<dbReference type="SUPFAM" id="SSF55729">
    <property type="entry name" value="Acyl-CoA N-acyltransferases (Nat)"/>
    <property type="match status" value="1"/>
</dbReference>
<dbReference type="HOGENOM" id="CLU_013985_40_0_11"/>
<dbReference type="Gene3D" id="3.40.630.30">
    <property type="match status" value="1"/>
</dbReference>
<evidence type="ECO:0000313" key="6">
    <source>
        <dbReference type="Proteomes" id="UP000033566"/>
    </source>
</evidence>
<dbReference type="InterPro" id="IPR016181">
    <property type="entry name" value="Acyl_CoA_acyltransferase"/>
</dbReference>
<dbReference type="Proteomes" id="UP000033566">
    <property type="component" value="Chromosome"/>
</dbReference>
<dbReference type="OrthoDB" id="5242221at2"/>
<dbReference type="AlphaFoldDB" id="A0A0F6QXL7"/>
<evidence type="ECO:0000313" key="5">
    <source>
        <dbReference type="EMBL" id="AKE38743.1"/>
    </source>
</evidence>
<keyword evidence="1 5" id="KW-0808">Transferase</keyword>
<evidence type="ECO:0000259" key="4">
    <source>
        <dbReference type="PROSITE" id="PS51186"/>
    </source>
</evidence>
<dbReference type="GO" id="GO:0005737">
    <property type="term" value="C:cytoplasm"/>
    <property type="evidence" value="ECO:0007669"/>
    <property type="project" value="TreeGrafter"/>
</dbReference>
<evidence type="ECO:0000256" key="1">
    <source>
        <dbReference type="ARBA" id="ARBA00022679"/>
    </source>
</evidence>
<feature type="domain" description="N-acetyltransferase" evidence="4">
    <location>
        <begin position="70"/>
        <end position="214"/>
    </location>
</feature>
<dbReference type="PANTHER" id="PTHR43792">
    <property type="entry name" value="GNAT FAMILY, PUTATIVE (AFU_ORTHOLOGUE AFUA_3G00765)-RELATED-RELATED"/>
    <property type="match status" value="1"/>
</dbReference>
<dbReference type="InterPro" id="IPR000182">
    <property type="entry name" value="GNAT_dom"/>
</dbReference>
<dbReference type="GO" id="GO:0005840">
    <property type="term" value="C:ribosome"/>
    <property type="evidence" value="ECO:0007669"/>
    <property type="project" value="UniProtKB-KW"/>
</dbReference>
<proteinExistence type="inferred from homology"/>
<gene>
    <name evidence="5" type="primary">rimJ</name>
    <name evidence="5" type="ORF">UL81_03840</name>
</gene>
<keyword evidence="5" id="KW-0689">Ribosomal protein</keyword>
<dbReference type="STRING" id="161896.UL81_03840"/>
<dbReference type="KEGG" id="ccj:UL81_03840"/>
<evidence type="ECO:0000256" key="3">
    <source>
        <dbReference type="ARBA" id="ARBA00038502"/>
    </source>
</evidence>
<evidence type="ECO:0000256" key="2">
    <source>
        <dbReference type="ARBA" id="ARBA00023315"/>
    </source>
</evidence>
<organism evidence="5 6">
    <name type="scientific">Corynebacterium camporealensis</name>
    <dbReference type="NCBI Taxonomy" id="161896"/>
    <lineage>
        <taxon>Bacteria</taxon>
        <taxon>Bacillati</taxon>
        <taxon>Actinomycetota</taxon>
        <taxon>Actinomycetes</taxon>
        <taxon>Mycobacteriales</taxon>
        <taxon>Corynebacteriaceae</taxon>
        <taxon>Corynebacterium</taxon>
    </lineage>
</organism>
<dbReference type="Pfam" id="PF13302">
    <property type="entry name" value="Acetyltransf_3"/>
    <property type="match status" value="1"/>
</dbReference>
<name>A0A0F6QXL7_9CORY</name>
<dbReference type="RefSeq" id="WP_035107141.1">
    <property type="nucleotide sequence ID" value="NZ_CP011311.1"/>
</dbReference>
<dbReference type="GO" id="GO:0008999">
    <property type="term" value="F:protein-N-terminal-alanine acetyltransferase activity"/>
    <property type="evidence" value="ECO:0007669"/>
    <property type="project" value="TreeGrafter"/>
</dbReference>
<dbReference type="PATRIC" id="fig|161896.4.peg.754"/>
<sequence length="236" mass="26538">MFDPWGRGPRQFRGPSRGKVSAQHPGWPEATEQVHLPASRAFPQGARVRLRPLLRGDGKVWRQQRIADEEILRPVEPTARDGWEESQSQQAFWDMLVSLRTAALNGRILPMVIEVNGHFAGQMTLDNIQHGSLKECWIGYWVYSAYSGGGVATAACALATDHAFRRVGMHRVAATYMPSNPASGKVLKASGYREEGFLRRYIHIDGRWEDHHLVGLVRDDFPDTCVDRLRAAGRIL</sequence>
<dbReference type="PROSITE" id="PS51186">
    <property type="entry name" value="GNAT"/>
    <property type="match status" value="1"/>
</dbReference>
<keyword evidence="2 5" id="KW-0012">Acyltransferase</keyword>
<keyword evidence="5" id="KW-0687">Ribonucleoprotein</keyword>
<dbReference type="InterPro" id="IPR051531">
    <property type="entry name" value="N-acetyltransferase"/>
</dbReference>
<reference evidence="5 6" key="1">
    <citation type="journal article" date="2015" name="Genome Announc.">
        <title>Complete Genome Sequence of Corynebacterium camporealensis DSM 44610, Isolated from the Milk of a Manchega Sheep with Subclinical Mastitis.</title>
        <authorList>
            <person name="Ruckert C."/>
            <person name="Albersmeier A."/>
            <person name="Winkler A."/>
            <person name="Tauch A."/>
        </authorList>
    </citation>
    <scope>NUCLEOTIDE SEQUENCE [LARGE SCALE GENOMIC DNA]</scope>
    <source>
        <strain evidence="5 6">DSM 44610</strain>
    </source>
</reference>
<accession>A0A0F6QXL7</accession>
<keyword evidence="6" id="KW-1185">Reference proteome</keyword>
<protein>
    <submittedName>
        <fullName evidence="5">Acetyltransferase, ribosomal protein N-acetylase</fullName>
        <ecNumber evidence="5">2.3.1.128</ecNumber>
    </submittedName>
</protein>
<comment type="similarity">
    <text evidence="3">Belongs to the acetyltransferase family. RimJ subfamily.</text>
</comment>
<dbReference type="EC" id="2.3.1.128" evidence="5"/>
<dbReference type="EMBL" id="CP011311">
    <property type="protein sequence ID" value="AKE38743.1"/>
    <property type="molecule type" value="Genomic_DNA"/>
</dbReference>